<evidence type="ECO:0000313" key="2">
    <source>
        <dbReference type="Proteomes" id="UP001602245"/>
    </source>
</evidence>
<gene>
    <name evidence="1" type="ORF">ACFY35_17410</name>
</gene>
<dbReference type="EMBL" id="JBIAZU010000003">
    <property type="protein sequence ID" value="MFF5291223.1"/>
    <property type="molecule type" value="Genomic_DNA"/>
</dbReference>
<name>A0ABW6WD34_9ACTN</name>
<dbReference type="Gene3D" id="2.60.120.620">
    <property type="entry name" value="q2cbj1_9rhob like domain"/>
    <property type="match status" value="1"/>
</dbReference>
<protein>
    <submittedName>
        <fullName evidence="1">Uncharacterized protein</fullName>
    </submittedName>
</protein>
<dbReference type="RefSeq" id="WP_020514218.1">
    <property type="nucleotide sequence ID" value="NZ_JBIAZU010000003.1"/>
</dbReference>
<proteinExistence type="predicted"/>
<dbReference type="Proteomes" id="UP001602245">
    <property type="component" value="Unassembled WGS sequence"/>
</dbReference>
<accession>A0ABW6WD34</accession>
<evidence type="ECO:0000313" key="1">
    <source>
        <dbReference type="EMBL" id="MFF5291223.1"/>
    </source>
</evidence>
<sequence>MAVDYKVDVDGFWRDGYTIVKGVYTPDEIESFRKRARESVGWNGDLLSNPKLKDVLTDGRMAAVARKILGTDEIVYSGDSSFTINSKSHNWHKDNTDREDPKGPDWTQGRYTMLRFGIYLQDHTKHSKGLNLRRGSHLTTELMAGKNVYVATAVGDLAVWSMAISHSGNGTKLRFPWWIDPEPAMDGKYPRWWIPAKPSGDRMALFAGLGADDAHHARYVDYLKTRTYICNMWRQHPWDDETLAEASKAGLTVRNVPKEIEGDDTVGKNQWWQPMPY</sequence>
<reference evidence="1 2" key="1">
    <citation type="submission" date="2024-10" db="EMBL/GenBank/DDBJ databases">
        <title>The Natural Products Discovery Center: Release of the First 8490 Sequenced Strains for Exploring Actinobacteria Biosynthetic Diversity.</title>
        <authorList>
            <person name="Kalkreuter E."/>
            <person name="Kautsar S.A."/>
            <person name="Yang D."/>
            <person name="Bader C.D."/>
            <person name="Teijaro C.N."/>
            <person name="Fluegel L."/>
            <person name="Davis C.M."/>
            <person name="Simpson J.R."/>
            <person name="Lauterbach L."/>
            <person name="Steele A.D."/>
            <person name="Gui C."/>
            <person name="Meng S."/>
            <person name="Li G."/>
            <person name="Viehrig K."/>
            <person name="Ye F."/>
            <person name="Su P."/>
            <person name="Kiefer A.F."/>
            <person name="Nichols A."/>
            <person name="Cepeda A.J."/>
            <person name="Yan W."/>
            <person name="Fan B."/>
            <person name="Jiang Y."/>
            <person name="Adhikari A."/>
            <person name="Zheng C.-J."/>
            <person name="Schuster L."/>
            <person name="Cowan T.M."/>
            <person name="Smanski M.J."/>
            <person name="Chevrette M.G."/>
            <person name="De Carvalho L.P.S."/>
            <person name="Shen B."/>
        </authorList>
    </citation>
    <scope>NUCLEOTIDE SEQUENCE [LARGE SCALE GENOMIC DNA]</scope>
    <source>
        <strain evidence="1 2">NPDC000087</strain>
    </source>
</reference>
<keyword evidence="2" id="KW-1185">Reference proteome</keyword>
<comment type="caution">
    <text evidence="1">The sequence shown here is derived from an EMBL/GenBank/DDBJ whole genome shotgun (WGS) entry which is preliminary data.</text>
</comment>
<dbReference type="SUPFAM" id="SSF51197">
    <property type="entry name" value="Clavaminate synthase-like"/>
    <property type="match status" value="1"/>
</dbReference>
<organism evidence="1 2">
    <name type="scientific">Paractinoplanes globisporus</name>
    <dbReference type="NCBI Taxonomy" id="113565"/>
    <lineage>
        <taxon>Bacteria</taxon>
        <taxon>Bacillati</taxon>
        <taxon>Actinomycetota</taxon>
        <taxon>Actinomycetes</taxon>
        <taxon>Micromonosporales</taxon>
        <taxon>Micromonosporaceae</taxon>
        <taxon>Paractinoplanes</taxon>
    </lineage>
</organism>